<evidence type="ECO:0000256" key="5">
    <source>
        <dbReference type="ARBA" id="ARBA00022989"/>
    </source>
</evidence>
<accession>A0A937W4J5</accession>
<evidence type="ECO:0000259" key="8">
    <source>
        <dbReference type="PROSITE" id="PS50928"/>
    </source>
</evidence>
<gene>
    <name evidence="9" type="ORF">FJZ47_17650</name>
</gene>
<comment type="subcellular location">
    <subcellularLocation>
        <location evidence="1 7">Cell membrane</location>
        <topology evidence="1 7">Multi-pass membrane protein</topology>
    </subcellularLocation>
</comment>
<dbReference type="PANTHER" id="PTHR43163">
    <property type="entry name" value="DIPEPTIDE TRANSPORT SYSTEM PERMEASE PROTEIN DPPB-RELATED"/>
    <property type="match status" value="1"/>
</dbReference>
<evidence type="ECO:0000256" key="1">
    <source>
        <dbReference type="ARBA" id="ARBA00004651"/>
    </source>
</evidence>
<feature type="transmembrane region" description="Helical" evidence="7">
    <location>
        <begin position="141"/>
        <end position="162"/>
    </location>
</feature>
<reference evidence="9" key="1">
    <citation type="submission" date="2019-03" db="EMBL/GenBank/DDBJ databases">
        <title>Lake Tanganyika Metagenome-Assembled Genomes (MAGs).</title>
        <authorList>
            <person name="Tran P."/>
        </authorList>
    </citation>
    <scope>NUCLEOTIDE SEQUENCE</scope>
    <source>
        <strain evidence="9">K_DeepCast_65m_m2_066</strain>
    </source>
</reference>
<evidence type="ECO:0000256" key="7">
    <source>
        <dbReference type="RuleBase" id="RU363032"/>
    </source>
</evidence>
<feature type="transmembrane region" description="Helical" evidence="7">
    <location>
        <begin position="90"/>
        <end position="121"/>
    </location>
</feature>
<dbReference type="GO" id="GO:0005886">
    <property type="term" value="C:plasma membrane"/>
    <property type="evidence" value="ECO:0007669"/>
    <property type="project" value="UniProtKB-SubCell"/>
</dbReference>
<feature type="domain" description="ABC transmembrane type-1" evidence="8">
    <location>
        <begin position="1"/>
        <end position="155"/>
    </location>
</feature>
<name>A0A937W4J5_UNCTE</name>
<dbReference type="InterPro" id="IPR035906">
    <property type="entry name" value="MetI-like_sf"/>
</dbReference>
<proteinExistence type="inferred from homology"/>
<protein>
    <submittedName>
        <fullName evidence="9">ABC transporter permease</fullName>
    </submittedName>
</protein>
<evidence type="ECO:0000256" key="4">
    <source>
        <dbReference type="ARBA" id="ARBA00022692"/>
    </source>
</evidence>
<evidence type="ECO:0000256" key="3">
    <source>
        <dbReference type="ARBA" id="ARBA00022475"/>
    </source>
</evidence>
<dbReference type="Proteomes" id="UP000712673">
    <property type="component" value="Unassembled WGS sequence"/>
</dbReference>
<dbReference type="Gene3D" id="1.10.3720.10">
    <property type="entry name" value="MetI-like"/>
    <property type="match status" value="1"/>
</dbReference>
<keyword evidence="3" id="KW-1003">Cell membrane</keyword>
<keyword evidence="2 7" id="KW-0813">Transport</keyword>
<dbReference type="PROSITE" id="PS50928">
    <property type="entry name" value="ABC_TM1"/>
    <property type="match status" value="1"/>
</dbReference>
<dbReference type="InterPro" id="IPR000515">
    <property type="entry name" value="MetI-like"/>
</dbReference>
<keyword evidence="5 7" id="KW-1133">Transmembrane helix</keyword>
<dbReference type="CDD" id="cd06261">
    <property type="entry name" value="TM_PBP2"/>
    <property type="match status" value="1"/>
</dbReference>
<dbReference type="PANTHER" id="PTHR43163:SF6">
    <property type="entry name" value="DIPEPTIDE TRANSPORT SYSTEM PERMEASE PROTEIN DPPB-RELATED"/>
    <property type="match status" value="1"/>
</dbReference>
<comment type="similarity">
    <text evidence="7">Belongs to the binding-protein-dependent transport system permease family.</text>
</comment>
<evidence type="ECO:0000313" key="9">
    <source>
        <dbReference type="EMBL" id="MBM3225605.1"/>
    </source>
</evidence>
<evidence type="ECO:0000256" key="6">
    <source>
        <dbReference type="ARBA" id="ARBA00023136"/>
    </source>
</evidence>
<dbReference type="SUPFAM" id="SSF161098">
    <property type="entry name" value="MetI-like"/>
    <property type="match status" value="1"/>
</dbReference>
<organism evidence="9 10">
    <name type="scientific">Tectimicrobiota bacterium</name>
    <dbReference type="NCBI Taxonomy" id="2528274"/>
    <lineage>
        <taxon>Bacteria</taxon>
        <taxon>Pseudomonadati</taxon>
        <taxon>Nitrospinota/Tectimicrobiota group</taxon>
        <taxon>Candidatus Tectimicrobiota</taxon>
    </lineage>
</organism>
<keyword evidence="4 7" id="KW-0812">Transmembrane</keyword>
<dbReference type="GO" id="GO:0071916">
    <property type="term" value="F:dipeptide transmembrane transporter activity"/>
    <property type="evidence" value="ECO:0007669"/>
    <property type="project" value="TreeGrafter"/>
</dbReference>
<sequence>WLGTLVITFAAIWFGWIPPLGYASVWDSPWTNLQQFLLPAAVLGLRLSAATMRMTRSTLLEVLRDDYVRTAWAKGLAQRIIIYKHALKNALIPVVTIVGGQLGTLLAGTVIVETIFALPGMGRLTVEAILFRDYPVVQTNVMLVAATLVTLNLIVDLTYAWLDPRIRYQ</sequence>
<evidence type="ECO:0000256" key="2">
    <source>
        <dbReference type="ARBA" id="ARBA00022448"/>
    </source>
</evidence>
<dbReference type="EMBL" id="VGLS01000628">
    <property type="protein sequence ID" value="MBM3225605.1"/>
    <property type="molecule type" value="Genomic_DNA"/>
</dbReference>
<evidence type="ECO:0000313" key="10">
    <source>
        <dbReference type="Proteomes" id="UP000712673"/>
    </source>
</evidence>
<comment type="caution">
    <text evidence="9">The sequence shown here is derived from an EMBL/GenBank/DDBJ whole genome shotgun (WGS) entry which is preliminary data.</text>
</comment>
<dbReference type="Pfam" id="PF00528">
    <property type="entry name" value="BPD_transp_1"/>
    <property type="match status" value="1"/>
</dbReference>
<dbReference type="AlphaFoldDB" id="A0A937W4J5"/>
<feature type="non-terminal residue" evidence="9">
    <location>
        <position position="1"/>
    </location>
</feature>
<keyword evidence="6 7" id="KW-0472">Membrane</keyword>